<sequence length="445" mass="47568">MQLTVLTSDERTYFIEIDPSMELGDVLALLGAEADQDPETISLVFNGTVMDDRGKTLRDYGMTGNEEAVQMVNLNAMAGPSRPSEPSSNGMANDIERMRLSMLGDPNLMAQISRARPDFAQAIRNNPSHFAQLMQREFSDRKNQQVDALNADPYDVEAQKKIEEAIRQQAVIENMEHAMEYSPESFGNVTMLYIDVEVNGTKVKAFVDSGAQSTIISPSCAEKCGIMRLVDKRFAGVARGVGTAKILGRIHSAQIRLNNDLFLPVGFSVMEGRDVDLLFGLDMLKRHQACIDLEKNCLRIQGREVPFLPEHELPSFARGAEELAAELEEASVKAGAKGVAPTVPHEVATSGSSGLAHAVKGGQAGAFPGSGHAVGGVPAAAASPSTTATGGTHSSSTFPEADIQAIVNLGVSREQAIQTLTAAGGNGESPAFLRHASIEMKVNVC</sequence>
<dbReference type="Proteomes" id="UP001243375">
    <property type="component" value="Unassembled WGS sequence"/>
</dbReference>
<dbReference type="EMBL" id="JASBWU010000013">
    <property type="protein sequence ID" value="KAJ9116910.1"/>
    <property type="molecule type" value="Genomic_DNA"/>
</dbReference>
<evidence type="ECO:0000313" key="1">
    <source>
        <dbReference type="EMBL" id="KAJ9116910.1"/>
    </source>
</evidence>
<protein>
    <submittedName>
        <fullName evidence="1">Uncharacterized protein</fullName>
    </submittedName>
</protein>
<comment type="caution">
    <text evidence="1">The sequence shown here is derived from an EMBL/GenBank/DDBJ whole genome shotgun (WGS) entry which is preliminary data.</text>
</comment>
<evidence type="ECO:0000313" key="2">
    <source>
        <dbReference type="Proteomes" id="UP001243375"/>
    </source>
</evidence>
<proteinExistence type="predicted"/>
<gene>
    <name evidence="1" type="ORF">QFC22_004567</name>
</gene>
<name>A0ACC2X0I0_9TREE</name>
<keyword evidence="2" id="KW-1185">Reference proteome</keyword>
<organism evidence="1 2">
    <name type="scientific">Naganishia vaughanmartiniae</name>
    <dbReference type="NCBI Taxonomy" id="1424756"/>
    <lineage>
        <taxon>Eukaryota</taxon>
        <taxon>Fungi</taxon>
        <taxon>Dikarya</taxon>
        <taxon>Basidiomycota</taxon>
        <taxon>Agaricomycotina</taxon>
        <taxon>Tremellomycetes</taxon>
        <taxon>Filobasidiales</taxon>
        <taxon>Filobasidiaceae</taxon>
        <taxon>Naganishia</taxon>
    </lineage>
</organism>
<reference evidence="1" key="1">
    <citation type="submission" date="2023-04" db="EMBL/GenBank/DDBJ databases">
        <title>Draft Genome sequencing of Naganishia species isolated from polar environments using Oxford Nanopore Technology.</title>
        <authorList>
            <person name="Leo P."/>
            <person name="Venkateswaran K."/>
        </authorList>
    </citation>
    <scope>NUCLEOTIDE SEQUENCE</scope>
    <source>
        <strain evidence="1">MNA-CCFEE 5425</strain>
    </source>
</reference>
<accession>A0ACC2X0I0</accession>